<dbReference type="OrthoDB" id="3725564at2"/>
<dbReference type="Pfam" id="PF10282">
    <property type="entry name" value="Lactonase"/>
    <property type="match status" value="1"/>
</dbReference>
<dbReference type="InterPro" id="IPR011045">
    <property type="entry name" value="N2O_reductase_N"/>
</dbReference>
<sequence>MGTMTNASLVLVGNSQGGTISVLRLAEGELTPVQTTFVGQGCGTFAVDQERRLVYAATSAPRPAILTLTLEPATGALNEIARTDLPDKLAYLSLTRGGTALLGASYHGGWGAVWPISEGTLGAATGRVEFPNVHCVVTDPAGLNAYFVSLGADLIAQYALDADAGLRALTPSTAAAPQGSGPRHLVVSDDATSAYLVTEFSGEVMRYARAEDGTLSARESVVIADPAAGLAHSRFGADPAAEHLIWGADLHVARGGSLLVATERTASTVASVELGADGVLGQVLAYAPTPKQPRGFAVSPDGDLAVIAGEAADGVAVVAVGADGSLQVGQELATGEGPNWVRFFRA</sequence>
<evidence type="ECO:0000313" key="3">
    <source>
        <dbReference type="Proteomes" id="UP000290624"/>
    </source>
</evidence>
<proteinExistence type="inferred from homology"/>
<dbReference type="EMBL" id="PPCV01000008">
    <property type="protein sequence ID" value="RXW31500.1"/>
    <property type="molecule type" value="Genomic_DNA"/>
</dbReference>
<dbReference type="InterPro" id="IPR019405">
    <property type="entry name" value="Lactonase_7-beta_prop"/>
</dbReference>
<dbReference type="AlphaFoldDB" id="A0A4Q2ED68"/>
<dbReference type="GO" id="GO:0017057">
    <property type="term" value="F:6-phosphogluconolactonase activity"/>
    <property type="evidence" value="ECO:0007669"/>
    <property type="project" value="TreeGrafter"/>
</dbReference>
<dbReference type="Gene3D" id="2.130.10.10">
    <property type="entry name" value="YVTN repeat-like/Quinoprotein amine dehydrogenase"/>
    <property type="match status" value="1"/>
</dbReference>
<dbReference type="PANTHER" id="PTHR30344:SF1">
    <property type="entry name" value="6-PHOSPHOGLUCONOLACTONASE"/>
    <property type="match status" value="1"/>
</dbReference>
<comment type="similarity">
    <text evidence="1">Belongs to the cycloisomerase 2 family.</text>
</comment>
<evidence type="ECO:0000256" key="1">
    <source>
        <dbReference type="ARBA" id="ARBA00005564"/>
    </source>
</evidence>
<keyword evidence="3" id="KW-1185">Reference proteome</keyword>
<reference evidence="2 3" key="1">
    <citation type="submission" date="2018-01" db="EMBL/GenBank/DDBJ databases">
        <title>Lactibacter flavus gen. nov., sp. nov., a novel bacterium of the family Propionibacteriaceae isolated from raw milk and dairy products.</title>
        <authorList>
            <person name="Wenning M."/>
            <person name="Breitenwieser F."/>
            <person name="Huptas C."/>
            <person name="von Neubeck M."/>
            <person name="Busse H.-J."/>
            <person name="Scherer S."/>
        </authorList>
    </citation>
    <scope>NUCLEOTIDE SEQUENCE [LARGE SCALE GENOMIC DNA]</scope>
    <source>
        <strain evidence="2 3">VG341</strain>
    </source>
</reference>
<dbReference type="InterPro" id="IPR015943">
    <property type="entry name" value="WD40/YVTN_repeat-like_dom_sf"/>
</dbReference>
<gene>
    <name evidence="2" type="ORF">C1706_11515</name>
</gene>
<name>A0A4Q2ED68_9ACTN</name>
<dbReference type="GO" id="GO:0005829">
    <property type="term" value="C:cytosol"/>
    <property type="evidence" value="ECO:0007669"/>
    <property type="project" value="TreeGrafter"/>
</dbReference>
<evidence type="ECO:0000313" key="2">
    <source>
        <dbReference type="EMBL" id="RXW31500.1"/>
    </source>
</evidence>
<dbReference type="PANTHER" id="PTHR30344">
    <property type="entry name" value="6-PHOSPHOGLUCONOLACTONASE-RELATED"/>
    <property type="match status" value="1"/>
</dbReference>
<accession>A0A4Q2ED68</accession>
<dbReference type="InterPro" id="IPR050282">
    <property type="entry name" value="Cycloisomerase_2"/>
</dbReference>
<protein>
    <submittedName>
        <fullName evidence="2">6-phosphogluconolactonase</fullName>
    </submittedName>
</protein>
<dbReference type="Proteomes" id="UP000290624">
    <property type="component" value="Unassembled WGS sequence"/>
</dbReference>
<organism evidence="2 3">
    <name type="scientific">Propioniciclava flava</name>
    <dbReference type="NCBI Taxonomy" id="2072026"/>
    <lineage>
        <taxon>Bacteria</taxon>
        <taxon>Bacillati</taxon>
        <taxon>Actinomycetota</taxon>
        <taxon>Actinomycetes</taxon>
        <taxon>Propionibacteriales</taxon>
        <taxon>Propionibacteriaceae</taxon>
        <taxon>Propioniciclava</taxon>
    </lineage>
</organism>
<dbReference type="SUPFAM" id="SSF50974">
    <property type="entry name" value="Nitrous oxide reductase, N-terminal domain"/>
    <property type="match status" value="1"/>
</dbReference>
<comment type="caution">
    <text evidence="2">The sequence shown here is derived from an EMBL/GenBank/DDBJ whole genome shotgun (WGS) entry which is preliminary data.</text>
</comment>